<accession>A0A1I0EYV4</accession>
<feature type="modified residue" description="Phosphohistidine" evidence="12">
    <location>
        <position position="189"/>
    </location>
</feature>
<feature type="domain" description="Response regulatory" evidence="14">
    <location>
        <begin position="10"/>
        <end position="128"/>
    </location>
</feature>
<dbReference type="Gene3D" id="1.20.120.160">
    <property type="entry name" value="HPT domain"/>
    <property type="match status" value="1"/>
</dbReference>
<dbReference type="InterPro" id="IPR011006">
    <property type="entry name" value="CheY-like_superfamily"/>
</dbReference>
<dbReference type="GO" id="GO:0005886">
    <property type="term" value="C:plasma membrane"/>
    <property type="evidence" value="ECO:0007669"/>
    <property type="project" value="UniProtKB-SubCell"/>
</dbReference>
<keyword evidence="4 13" id="KW-0597">Phosphoprotein</keyword>
<dbReference type="InterPro" id="IPR008207">
    <property type="entry name" value="Sig_transdc_His_kin_Hpt_dom"/>
</dbReference>
<evidence type="ECO:0000256" key="10">
    <source>
        <dbReference type="ARBA" id="ARBA00023136"/>
    </source>
</evidence>
<feature type="modified residue" description="4-aspartylphosphate" evidence="13">
    <location>
        <position position="59"/>
    </location>
</feature>
<evidence type="ECO:0000313" key="16">
    <source>
        <dbReference type="EMBL" id="SET50139.1"/>
    </source>
</evidence>
<evidence type="ECO:0000313" key="17">
    <source>
        <dbReference type="Proteomes" id="UP000199568"/>
    </source>
</evidence>
<keyword evidence="5" id="KW-0812">Transmembrane</keyword>
<dbReference type="PROSITE" id="PS50894">
    <property type="entry name" value="HPT"/>
    <property type="match status" value="1"/>
</dbReference>
<sequence length="247" mass="28099">MEEKHKKSLNVLVVDDEKINQKVVNALFERKGWNVFLASDGEEAIKLCSLKKFDIILMDLNMPKIDGLQATSTIREMERHRKQYTPIIAMTASDTSKEKQKCIEAGMDEYIKKPITEATLWSVIQQILFANNNEIIGLEKVLDNLDGDIELLKELMGDFISKEYAGLLIQEIKNAIDLKDSKALYKKAHKLKGAAACLNIQSIYQSALKLEELGKLEQMNDCENLFNILSKDYESIKDTFSLYIASN</sequence>
<dbReference type="CDD" id="cd17546">
    <property type="entry name" value="REC_hyHK_CKI1_RcsC-like"/>
    <property type="match status" value="1"/>
</dbReference>
<evidence type="ECO:0000256" key="8">
    <source>
        <dbReference type="ARBA" id="ARBA00022989"/>
    </source>
</evidence>
<dbReference type="PROSITE" id="PS50110">
    <property type="entry name" value="RESPONSE_REGULATORY"/>
    <property type="match status" value="1"/>
</dbReference>
<dbReference type="PANTHER" id="PTHR45339:SF1">
    <property type="entry name" value="HYBRID SIGNAL TRANSDUCTION HISTIDINE KINASE J"/>
    <property type="match status" value="1"/>
</dbReference>
<dbReference type="Gene3D" id="3.40.50.2300">
    <property type="match status" value="1"/>
</dbReference>
<feature type="domain" description="HPt" evidence="15">
    <location>
        <begin position="148"/>
        <end position="243"/>
    </location>
</feature>
<dbReference type="PANTHER" id="PTHR45339">
    <property type="entry name" value="HYBRID SIGNAL TRANSDUCTION HISTIDINE KINASE J"/>
    <property type="match status" value="1"/>
</dbReference>
<dbReference type="InterPro" id="IPR001789">
    <property type="entry name" value="Sig_transdc_resp-reg_receiver"/>
</dbReference>
<dbReference type="InterPro" id="IPR036641">
    <property type="entry name" value="HPT_dom_sf"/>
</dbReference>
<dbReference type="OrthoDB" id="9790669at2"/>
<dbReference type="SUPFAM" id="SSF52172">
    <property type="entry name" value="CheY-like"/>
    <property type="match status" value="1"/>
</dbReference>
<evidence type="ECO:0000256" key="11">
    <source>
        <dbReference type="ARBA" id="ARBA00024867"/>
    </source>
</evidence>
<dbReference type="SUPFAM" id="SSF47226">
    <property type="entry name" value="Histidine-containing phosphotransfer domain, HPT domain"/>
    <property type="match status" value="1"/>
</dbReference>
<evidence type="ECO:0000256" key="2">
    <source>
        <dbReference type="ARBA" id="ARBA00018672"/>
    </source>
</evidence>
<evidence type="ECO:0000256" key="4">
    <source>
        <dbReference type="ARBA" id="ARBA00022553"/>
    </source>
</evidence>
<dbReference type="EMBL" id="FOHU01000012">
    <property type="protein sequence ID" value="SET50139.1"/>
    <property type="molecule type" value="Genomic_DNA"/>
</dbReference>
<gene>
    <name evidence="16" type="ORF">SAMN05660297_02605</name>
</gene>
<evidence type="ECO:0000256" key="5">
    <source>
        <dbReference type="ARBA" id="ARBA00022692"/>
    </source>
</evidence>
<evidence type="ECO:0000259" key="15">
    <source>
        <dbReference type="PROSITE" id="PS50894"/>
    </source>
</evidence>
<evidence type="ECO:0000256" key="7">
    <source>
        <dbReference type="ARBA" id="ARBA00022840"/>
    </source>
</evidence>
<keyword evidence="7" id="KW-0067">ATP-binding</keyword>
<keyword evidence="9" id="KW-0902">Two-component regulatory system</keyword>
<dbReference type="GO" id="GO:0000160">
    <property type="term" value="P:phosphorelay signal transduction system"/>
    <property type="evidence" value="ECO:0007669"/>
    <property type="project" value="UniProtKB-KW"/>
</dbReference>
<dbReference type="Pfam" id="PF00072">
    <property type="entry name" value="Response_reg"/>
    <property type="match status" value="1"/>
</dbReference>
<evidence type="ECO:0000256" key="1">
    <source>
        <dbReference type="ARBA" id="ARBA00004651"/>
    </source>
</evidence>
<dbReference type="SMART" id="SM00448">
    <property type="entry name" value="REC"/>
    <property type="match status" value="1"/>
</dbReference>
<comment type="subcellular location">
    <subcellularLocation>
        <location evidence="1">Cell membrane</location>
        <topology evidence="1">Multi-pass membrane protein</topology>
    </subcellularLocation>
</comment>
<proteinExistence type="predicted"/>
<reference evidence="16 17" key="1">
    <citation type="submission" date="2016-10" db="EMBL/GenBank/DDBJ databases">
        <authorList>
            <person name="de Groot N.N."/>
        </authorList>
    </citation>
    <scope>NUCLEOTIDE SEQUENCE [LARGE SCALE GENOMIC DNA]</scope>
    <source>
        <strain evidence="16 17">DSM 18979</strain>
    </source>
</reference>
<dbReference type="RefSeq" id="WP_090444810.1">
    <property type="nucleotide sequence ID" value="NZ_FOHU01000012.1"/>
</dbReference>
<evidence type="ECO:0000256" key="3">
    <source>
        <dbReference type="ARBA" id="ARBA00022475"/>
    </source>
</evidence>
<keyword evidence="8" id="KW-1133">Transmembrane helix</keyword>
<organism evidence="16 17">
    <name type="scientific">Natronincola peptidivorans</name>
    <dbReference type="NCBI Taxonomy" id="426128"/>
    <lineage>
        <taxon>Bacteria</taxon>
        <taxon>Bacillati</taxon>
        <taxon>Bacillota</taxon>
        <taxon>Clostridia</taxon>
        <taxon>Peptostreptococcales</taxon>
        <taxon>Natronincolaceae</taxon>
        <taxon>Natronincola</taxon>
    </lineage>
</organism>
<evidence type="ECO:0000256" key="12">
    <source>
        <dbReference type="PROSITE-ProRule" id="PRU00110"/>
    </source>
</evidence>
<keyword evidence="3" id="KW-1003">Cell membrane</keyword>
<dbReference type="GO" id="GO:0005524">
    <property type="term" value="F:ATP binding"/>
    <property type="evidence" value="ECO:0007669"/>
    <property type="project" value="UniProtKB-KW"/>
</dbReference>
<keyword evidence="6" id="KW-0547">Nucleotide-binding</keyword>
<evidence type="ECO:0000256" key="6">
    <source>
        <dbReference type="ARBA" id="ARBA00022741"/>
    </source>
</evidence>
<evidence type="ECO:0000256" key="13">
    <source>
        <dbReference type="PROSITE-ProRule" id="PRU00169"/>
    </source>
</evidence>
<keyword evidence="17" id="KW-1185">Reference proteome</keyword>
<dbReference type="STRING" id="426128.SAMN05660297_02605"/>
<evidence type="ECO:0000256" key="9">
    <source>
        <dbReference type="ARBA" id="ARBA00023012"/>
    </source>
</evidence>
<dbReference type="AlphaFoldDB" id="A0A1I0EYV4"/>
<name>A0A1I0EYV4_9FIRM</name>
<evidence type="ECO:0000259" key="14">
    <source>
        <dbReference type="PROSITE" id="PS50110"/>
    </source>
</evidence>
<dbReference type="Proteomes" id="UP000199568">
    <property type="component" value="Unassembled WGS sequence"/>
</dbReference>
<comment type="function">
    <text evidence="11">May play the central regulatory role in sporulation. It may be an element of the effector pathway responsible for the activation of sporulation genes in response to nutritional stress. Spo0A may act in concert with spo0H (a sigma factor) to control the expression of some genes that are critical to the sporulation process.</text>
</comment>
<protein>
    <recommendedName>
        <fullName evidence="2">Stage 0 sporulation protein A homolog</fullName>
    </recommendedName>
</protein>
<keyword evidence="10" id="KW-0472">Membrane</keyword>
<dbReference type="Pfam" id="PF01627">
    <property type="entry name" value="Hpt"/>
    <property type="match status" value="1"/>
</dbReference>